<evidence type="ECO:0000256" key="2">
    <source>
        <dbReference type="ARBA" id="ARBA00009045"/>
    </source>
</evidence>
<dbReference type="Gene3D" id="1.20.1540.10">
    <property type="entry name" value="Rhomboid-like"/>
    <property type="match status" value="1"/>
</dbReference>
<keyword evidence="6 7" id="KW-0472">Membrane</keyword>
<sequence>MSILNEIKQQFRMGGVTEKLIYLNVILFAVPWILKGILSLFGIGFGFTEYISLSSNPSDLLWKPWSVLTYAFFHADFFHILFNLIVLNFAGRLFLTFFTQKQLLSLYLMGAIFSGVIFIISYLVFPALINRNALLIGASGAIMAVVFATTTYAPHMQVRLLLIGTVKLWYIAVFYLIIDFISLSFNNVGGHIAHLGGALFGYLYSSQLKNGTDITKPFTSFVDGLVNLFRGRKSAPFKKVHKNESFAKPKPAAKDKTQQQIDEILDKISKSGYDSLTKEEKEFLFKAGKS</sequence>
<reference evidence="10" key="1">
    <citation type="submission" date="2022-04" db="EMBL/GenBank/DDBJ databases">
        <title>Consumption of N2O by Flavobacterium azooxidireducens sp. nov. isolated from Decomposing Leaf Litter of Phragmites australis (Cav.).</title>
        <authorList>
            <person name="Behrendt U."/>
            <person name="Spanner T."/>
            <person name="Augustin J."/>
            <person name="Horn M.A."/>
            <person name="Kolb S."/>
            <person name="Ulrich A."/>
        </authorList>
    </citation>
    <scope>NUCLEOTIDE SEQUENCE</scope>
    <source>
        <strain evidence="10">IGB 4-14</strain>
    </source>
</reference>
<feature type="domain" description="DUF6576" evidence="9">
    <location>
        <begin position="253"/>
        <end position="284"/>
    </location>
</feature>
<feature type="transmembrane region" description="Helical" evidence="7">
    <location>
        <begin position="21"/>
        <end position="47"/>
    </location>
</feature>
<evidence type="ECO:0000259" key="8">
    <source>
        <dbReference type="Pfam" id="PF01694"/>
    </source>
</evidence>
<dbReference type="PANTHER" id="PTHR43731:SF14">
    <property type="entry name" value="PRESENILIN-ASSOCIATED RHOMBOID-LIKE PROTEIN, MITOCHONDRIAL"/>
    <property type="match status" value="1"/>
</dbReference>
<keyword evidence="11" id="KW-1185">Reference proteome</keyword>
<evidence type="ECO:0000256" key="4">
    <source>
        <dbReference type="ARBA" id="ARBA00022801"/>
    </source>
</evidence>
<gene>
    <name evidence="10" type="ORF">M0M57_10965</name>
</gene>
<evidence type="ECO:0000256" key="1">
    <source>
        <dbReference type="ARBA" id="ARBA00004141"/>
    </source>
</evidence>
<dbReference type="Pfam" id="PF01694">
    <property type="entry name" value="Rhomboid"/>
    <property type="match status" value="1"/>
</dbReference>
<feature type="transmembrane region" description="Helical" evidence="7">
    <location>
        <begin position="103"/>
        <end position="128"/>
    </location>
</feature>
<dbReference type="SUPFAM" id="SSF144091">
    <property type="entry name" value="Rhomboid-like"/>
    <property type="match status" value="1"/>
</dbReference>
<evidence type="ECO:0000259" key="9">
    <source>
        <dbReference type="Pfam" id="PF20216"/>
    </source>
</evidence>
<dbReference type="RefSeq" id="WP_248433071.1">
    <property type="nucleotide sequence ID" value="NZ_CP096205.1"/>
</dbReference>
<protein>
    <submittedName>
        <fullName evidence="10">Rhomboid family intramembrane serine protease</fullName>
    </submittedName>
</protein>
<organism evidence="10 11">
    <name type="scientific">Flavobacterium azooxidireducens</name>
    <dbReference type="NCBI Taxonomy" id="1871076"/>
    <lineage>
        <taxon>Bacteria</taxon>
        <taxon>Pseudomonadati</taxon>
        <taxon>Bacteroidota</taxon>
        <taxon>Flavobacteriia</taxon>
        <taxon>Flavobacteriales</taxon>
        <taxon>Flavobacteriaceae</taxon>
        <taxon>Flavobacterium</taxon>
    </lineage>
</organism>
<dbReference type="Pfam" id="PF20216">
    <property type="entry name" value="DUF6576"/>
    <property type="match status" value="1"/>
</dbReference>
<feature type="transmembrane region" description="Helical" evidence="7">
    <location>
        <begin position="160"/>
        <end position="178"/>
    </location>
</feature>
<dbReference type="GO" id="GO:0008233">
    <property type="term" value="F:peptidase activity"/>
    <property type="evidence" value="ECO:0007669"/>
    <property type="project" value="UniProtKB-KW"/>
</dbReference>
<dbReference type="Proteomes" id="UP000830583">
    <property type="component" value="Chromosome"/>
</dbReference>
<feature type="domain" description="Peptidase S54 rhomboid" evidence="8">
    <location>
        <begin position="63"/>
        <end position="205"/>
    </location>
</feature>
<name>A0ABY4KBI5_9FLAO</name>
<evidence type="ECO:0000313" key="11">
    <source>
        <dbReference type="Proteomes" id="UP000830583"/>
    </source>
</evidence>
<keyword evidence="3 7" id="KW-0812">Transmembrane</keyword>
<evidence type="ECO:0000256" key="3">
    <source>
        <dbReference type="ARBA" id="ARBA00022692"/>
    </source>
</evidence>
<evidence type="ECO:0000313" key="10">
    <source>
        <dbReference type="EMBL" id="UPQ78144.1"/>
    </source>
</evidence>
<feature type="transmembrane region" description="Helical" evidence="7">
    <location>
        <begin position="67"/>
        <end position="91"/>
    </location>
</feature>
<accession>A0ABY4KBI5</accession>
<evidence type="ECO:0000256" key="7">
    <source>
        <dbReference type="SAM" id="Phobius"/>
    </source>
</evidence>
<feature type="transmembrane region" description="Helical" evidence="7">
    <location>
        <begin position="134"/>
        <end position="153"/>
    </location>
</feature>
<feature type="transmembrane region" description="Helical" evidence="7">
    <location>
        <begin position="184"/>
        <end position="204"/>
    </location>
</feature>
<keyword evidence="5 7" id="KW-1133">Transmembrane helix</keyword>
<dbReference type="EMBL" id="CP096205">
    <property type="protein sequence ID" value="UPQ78144.1"/>
    <property type="molecule type" value="Genomic_DNA"/>
</dbReference>
<evidence type="ECO:0000256" key="6">
    <source>
        <dbReference type="ARBA" id="ARBA00023136"/>
    </source>
</evidence>
<dbReference type="InterPro" id="IPR046483">
    <property type="entry name" value="DUF6576"/>
</dbReference>
<comment type="subcellular location">
    <subcellularLocation>
        <location evidence="1">Membrane</location>
        <topology evidence="1">Multi-pass membrane protein</topology>
    </subcellularLocation>
</comment>
<dbReference type="PANTHER" id="PTHR43731">
    <property type="entry name" value="RHOMBOID PROTEASE"/>
    <property type="match status" value="1"/>
</dbReference>
<evidence type="ECO:0000256" key="5">
    <source>
        <dbReference type="ARBA" id="ARBA00022989"/>
    </source>
</evidence>
<keyword evidence="10" id="KW-0645">Protease</keyword>
<comment type="similarity">
    <text evidence="2">Belongs to the peptidase S54 family.</text>
</comment>
<dbReference type="InterPro" id="IPR035952">
    <property type="entry name" value="Rhomboid-like_sf"/>
</dbReference>
<dbReference type="InterPro" id="IPR022764">
    <property type="entry name" value="Peptidase_S54_rhomboid_dom"/>
</dbReference>
<keyword evidence="4" id="KW-0378">Hydrolase</keyword>
<proteinExistence type="inferred from homology"/>
<dbReference type="GO" id="GO:0006508">
    <property type="term" value="P:proteolysis"/>
    <property type="evidence" value="ECO:0007669"/>
    <property type="project" value="UniProtKB-KW"/>
</dbReference>
<dbReference type="InterPro" id="IPR050925">
    <property type="entry name" value="Rhomboid_protease_S54"/>
</dbReference>